<evidence type="ECO:0000256" key="3">
    <source>
        <dbReference type="ARBA" id="ARBA00011245"/>
    </source>
</evidence>
<dbReference type="SUPFAM" id="SSF52374">
    <property type="entry name" value="Nucleotidylyl transferase"/>
    <property type="match status" value="1"/>
</dbReference>
<dbReference type="GO" id="GO:0000049">
    <property type="term" value="F:tRNA binding"/>
    <property type="evidence" value="ECO:0007669"/>
    <property type="project" value="InterPro"/>
</dbReference>
<dbReference type="InterPro" id="IPR008925">
    <property type="entry name" value="aa_tRNA-synth_I_cd-bd_sf"/>
</dbReference>
<feature type="domain" description="Aminoacyl-tRNA synthetase class I anticodon-binding" evidence="12">
    <location>
        <begin position="320"/>
        <end position="465"/>
    </location>
</feature>
<keyword evidence="8 10" id="KW-0648">Protein biosynthesis</keyword>
<dbReference type="GO" id="GO:0004818">
    <property type="term" value="F:glutamate-tRNA ligase activity"/>
    <property type="evidence" value="ECO:0007669"/>
    <property type="project" value="UniProtKB-UniRule"/>
</dbReference>
<name>A0A0K8MF72_9PROT</name>
<reference evidence="13 14" key="1">
    <citation type="submission" date="2015-03" db="EMBL/GenBank/DDBJ databases">
        <title>Caedibacter varicaedens, whole genome shotgun sequence.</title>
        <authorList>
            <person name="Suzuki H."/>
            <person name="Dapper A.L."/>
            <person name="Gibson A.K."/>
            <person name="Jackson C."/>
            <person name="Lee H."/>
            <person name="Pejaver V.R."/>
            <person name="Doak T."/>
            <person name="Lynch M."/>
        </authorList>
    </citation>
    <scope>NUCLEOTIDE SEQUENCE [LARGE SCALE GENOMIC DNA]</scope>
</reference>
<keyword evidence="5 10" id="KW-0436">Ligase</keyword>
<comment type="catalytic activity">
    <reaction evidence="10">
        <text>tRNA(Glu) + L-glutamate + ATP = L-glutamyl-tRNA(Glu) + AMP + diphosphate</text>
        <dbReference type="Rhea" id="RHEA:23540"/>
        <dbReference type="Rhea" id="RHEA-COMP:9663"/>
        <dbReference type="Rhea" id="RHEA-COMP:9680"/>
        <dbReference type="ChEBI" id="CHEBI:29985"/>
        <dbReference type="ChEBI" id="CHEBI:30616"/>
        <dbReference type="ChEBI" id="CHEBI:33019"/>
        <dbReference type="ChEBI" id="CHEBI:78442"/>
        <dbReference type="ChEBI" id="CHEBI:78520"/>
        <dbReference type="ChEBI" id="CHEBI:456215"/>
        <dbReference type="EC" id="6.1.1.17"/>
    </reaction>
</comment>
<dbReference type="InterPro" id="IPR045462">
    <property type="entry name" value="aa-tRNA-synth_I_cd-bd"/>
</dbReference>
<comment type="caution">
    <text evidence="13">The sequence shown here is derived from an EMBL/GenBank/DDBJ whole genome shotgun (WGS) entry which is preliminary data.</text>
</comment>
<dbReference type="Pfam" id="PF00749">
    <property type="entry name" value="tRNA-synt_1c"/>
    <property type="match status" value="1"/>
</dbReference>
<dbReference type="InterPro" id="IPR020751">
    <property type="entry name" value="aa-tRNA-synth_I_codon-bd_sub2"/>
</dbReference>
<dbReference type="GO" id="GO:0008270">
    <property type="term" value="F:zinc ion binding"/>
    <property type="evidence" value="ECO:0007669"/>
    <property type="project" value="InterPro"/>
</dbReference>
<dbReference type="STRING" id="1629334.Cva_01166"/>
<dbReference type="HAMAP" id="MF_00022">
    <property type="entry name" value="Glu_tRNA_synth_type1"/>
    <property type="match status" value="1"/>
</dbReference>
<dbReference type="GO" id="GO:0006424">
    <property type="term" value="P:glutamyl-tRNA aminoacylation"/>
    <property type="evidence" value="ECO:0007669"/>
    <property type="project" value="UniProtKB-UniRule"/>
</dbReference>
<dbReference type="NCBIfam" id="TIGR00464">
    <property type="entry name" value="gltX_bact"/>
    <property type="match status" value="1"/>
</dbReference>
<evidence type="ECO:0000256" key="10">
    <source>
        <dbReference type="HAMAP-Rule" id="MF_00022"/>
    </source>
</evidence>
<dbReference type="FunFam" id="3.40.50.620:FF:000007">
    <property type="entry name" value="Glutamate--tRNA ligase"/>
    <property type="match status" value="1"/>
</dbReference>
<comment type="function">
    <text evidence="10">Catalyzes the attachment of glutamate to tRNA(Glu) in a two-step reaction: glutamate is first activated by ATP to form Glu-AMP and then transferred to the acceptor end of tRNA(Glu).</text>
</comment>
<dbReference type="InterPro" id="IPR033910">
    <property type="entry name" value="GluRS_core"/>
</dbReference>
<dbReference type="PANTHER" id="PTHR43311">
    <property type="entry name" value="GLUTAMATE--TRNA LIGASE"/>
    <property type="match status" value="1"/>
</dbReference>
<dbReference type="Gene3D" id="3.40.50.620">
    <property type="entry name" value="HUPs"/>
    <property type="match status" value="1"/>
</dbReference>
<comment type="subcellular location">
    <subcellularLocation>
        <location evidence="1 10">Cytoplasm</location>
    </subcellularLocation>
</comment>
<dbReference type="GO" id="GO:0005829">
    <property type="term" value="C:cytosol"/>
    <property type="evidence" value="ECO:0007669"/>
    <property type="project" value="TreeGrafter"/>
</dbReference>
<evidence type="ECO:0000256" key="2">
    <source>
        <dbReference type="ARBA" id="ARBA00007894"/>
    </source>
</evidence>
<proteinExistence type="inferred from homology"/>
<dbReference type="InterPro" id="IPR000924">
    <property type="entry name" value="Glu/Gln-tRNA-synth"/>
</dbReference>
<feature type="domain" description="Glutamyl/glutaminyl-tRNA synthetase class Ib catalytic" evidence="11">
    <location>
        <begin position="3"/>
        <end position="305"/>
    </location>
</feature>
<dbReference type="Pfam" id="PF19269">
    <property type="entry name" value="Anticodon_2"/>
    <property type="match status" value="1"/>
</dbReference>
<protein>
    <recommendedName>
        <fullName evidence="10">Glutamate--tRNA ligase</fullName>
        <ecNumber evidence="10">6.1.1.17</ecNumber>
    </recommendedName>
    <alternativeName>
        <fullName evidence="10">Glutamyl-tRNA synthetase</fullName>
        <shortName evidence="10">GluRS</shortName>
    </alternativeName>
</protein>
<dbReference type="Proteomes" id="UP000036771">
    <property type="component" value="Unassembled WGS sequence"/>
</dbReference>
<accession>A0A0K8MF72</accession>
<dbReference type="AlphaFoldDB" id="A0A0K8MF72"/>
<evidence type="ECO:0000256" key="4">
    <source>
        <dbReference type="ARBA" id="ARBA00022490"/>
    </source>
</evidence>
<evidence type="ECO:0000256" key="7">
    <source>
        <dbReference type="ARBA" id="ARBA00022840"/>
    </source>
</evidence>
<keyword evidence="7 10" id="KW-0067">ATP-binding</keyword>
<organism evidence="13 14">
    <name type="scientific">Caedimonas varicaedens</name>
    <dbReference type="NCBI Taxonomy" id="1629334"/>
    <lineage>
        <taxon>Bacteria</taxon>
        <taxon>Pseudomonadati</taxon>
        <taxon>Pseudomonadota</taxon>
        <taxon>Alphaproteobacteria</taxon>
        <taxon>Holosporales</taxon>
        <taxon>Caedimonadaceae</taxon>
        <taxon>Caedimonas</taxon>
    </lineage>
</organism>
<evidence type="ECO:0000259" key="12">
    <source>
        <dbReference type="Pfam" id="PF19269"/>
    </source>
</evidence>
<comment type="caution">
    <text evidence="10">Lacks conserved residue(s) required for the propagation of feature annotation.</text>
</comment>
<feature type="binding site" evidence="10">
    <location>
        <position position="241"/>
    </location>
    <ligand>
        <name>ATP</name>
        <dbReference type="ChEBI" id="CHEBI:30616"/>
    </ligand>
</feature>
<gene>
    <name evidence="13" type="primary">gltX_1</name>
    <name evidence="10" type="synonym">gltX</name>
    <name evidence="13" type="ORF">Cva_01166</name>
</gene>
<sequence>MNVVTRFAPSPTGFLHIGSARTALFNWLYARHHGGKFLLRIEDTDRDRSTNEAIKAIIEGLKWLELDWDDNIIFQFARAARHQEAAHALVAQGKAYYCFCTPQELEEMREKARAEGRQPRYNGYWRDRSPHEAPSGVCPVIRLKVPEEGETIIQDLVQGEIRVQNAQLDDMVLLRADQTPTYMLAVVVDDYEMNISHVIRGDDHLTNTFRQLQIYEAMGWNSPLFSHIPLIHGEDGAKLSKRHGALGVEAYRDMGFVPEAMCNYLLRLGWGHGDDEIISRTQAVEWFDIKDVGRSASRFDMAKLTSVNAHYVRERNDEDLVRLVTPILQKISDVELTELLNKRLLRGMSGLKQRARTLQELAENALFLIHSRPLPLDEKAQKILADSEVASLLRQVLNILQTLPEWEEKNLEEALRTLAESLQIKMGALAQPLRAALTGQSISPGIFDVMITLGREESLERIQDVLKF</sequence>
<dbReference type="PANTHER" id="PTHR43311:SF2">
    <property type="entry name" value="GLUTAMATE--TRNA LIGASE, MITOCHONDRIAL-RELATED"/>
    <property type="match status" value="1"/>
</dbReference>
<dbReference type="SUPFAM" id="SSF48163">
    <property type="entry name" value="An anticodon-binding domain of class I aminoacyl-tRNA synthetases"/>
    <property type="match status" value="1"/>
</dbReference>
<keyword evidence="4 10" id="KW-0963">Cytoplasm</keyword>
<evidence type="ECO:0000259" key="11">
    <source>
        <dbReference type="Pfam" id="PF00749"/>
    </source>
</evidence>
<dbReference type="PRINTS" id="PR00987">
    <property type="entry name" value="TRNASYNTHGLU"/>
</dbReference>
<dbReference type="CDD" id="cd00808">
    <property type="entry name" value="GluRS_core"/>
    <property type="match status" value="1"/>
</dbReference>
<evidence type="ECO:0000256" key="8">
    <source>
        <dbReference type="ARBA" id="ARBA00022917"/>
    </source>
</evidence>
<feature type="short sequence motif" description="'KMSKS' region" evidence="10">
    <location>
        <begin position="238"/>
        <end position="242"/>
    </location>
</feature>
<dbReference type="InterPro" id="IPR049940">
    <property type="entry name" value="GluQ/Sye"/>
</dbReference>
<evidence type="ECO:0000256" key="9">
    <source>
        <dbReference type="ARBA" id="ARBA00023146"/>
    </source>
</evidence>
<evidence type="ECO:0000256" key="1">
    <source>
        <dbReference type="ARBA" id="ARBA00004496"/>
    </source>
</evidence>
<dbReference type="InterPro" id="IPR004527">
    <property type="entry name" value="Glu-tRNA-ligase_bac/mito"/>
</dbReference>
<evidence type="ECO:0000256" key="6">
    <source>
        <dbReference type="ARBA" id="ARBA00022741"/>
    </source>
</evidence>
<dbReference type="GO" id="GO:0005524">
    <property type="term" value="F:ATP binding"/>
    <property type="evidence" value="ECO:0007669"/>
    <property type="project" value="UniProtKB-UniRule"/>
</dbReference>
<dbReference type="EC" id="6.1.1.17" evidence="10"/>
<feature type="short sequence motif" description="'HIGH' region" evidence="10">
    <location>
        <begin position="9"/>
        <end position="19"/>
    </location>
</feature>
<evidence type="ECO:0000313" key="14">
    <source>
        <dbReference type="Proteomes" id="UP000036771"/>
    </source>
</evidence>
<comment type="similarity">
    <text evidence="2 10">Belongs to the class-I aminoacyl-tRNA synthetase family. Glutamate--tRNA ligase type 1 subfamily.</text>
</comment>
<keyword evidence="14" id="KW-1185">Reference proteome</keyword>
<dbReference type="OrthoDB" id="9807503at2"/>
<keyword evidence="6 10" id="KW-0547">Nucleotide-binding</keyword>
<keyword evidence="9 10" id="KW-0030">Aminoacyl-tRNA synthetase</keyword>
<dbReference type="EMBL" id="BBVC01000064">
    <property type="protein sequence ID" value="GAO98504.1"/>
    <property type="molecule type" value="Genomic_DNA"/>
</dbReference>
<dbReference type="InterPro" id="IPR014729">
    <property type="entry name" value="Rossmann-like_a/b/a_fold"/>
</dbReference>
<evidence type="ECO:0000313" key="13">
    <source>
        <dbReference type="EMBL" id="GAO98504.1"/>
    </source>
</evidence>
<dbReference type="Gene3D" id="1.10.10.350">
    <property type="match status" value="1"/>
</dbReference>
<dbReference type="InterPro" id="IPR020058">
    <property type="entry name" value="Glu/Gln-tRNA-synth_Ib_cat-dom"/>
</dbReference>
<evidence type="ECO:0000256" key="5">
    <source>
        <dbReference type="ARBA" id="ARBA00022598"/>
    </source>
</evidence>
<comment type="subunit">
    <text evidence="3 10">Monomer.</text>
</comment>